<comment type="function">
    <text evidence="1">May bind long-chain fatty acids, such as palmitate, and may play a role in lipid transport or fatty acid metabolism.</text>
</comment>
<dbReference type="EMBL" id="JAGSOJ010000003">
    <property type="protein sequence ID" value="MCM1990934.1"/>
    <property type="molecule type" value="Genomic_DNA"/>
</dbReference>
<dbReference type="Gene3D" id="3.40.50.10170">
    <property type="match status" value="1"/>
</dbReference>
<dbReference type="PANTHER" id="PTHR33434:SF3">
    <property type="entry name" value="DEGV DOMAIN-CONTAINING PROTEIN YITS"/>
    <property type="match status" value="1"/>
</dbReference>
<evidence type="ECO:0000256" key="1">
    <source>
        <dbReference type="ARBA" id="ARBA00003238"/>
    </source>
</evidence>
<protein>
    <submittedName>
        <fullName evidence="3">DegV family protein</fullName>
    </submittedName>
</protein>
<proteinExistence type="predicted"/>
<keyword evidence="4" id="KW-1185">Reference proteome</keyword>
<accession>A0A9J6P460</accession>
<dbReference type="InterPro" id="IPR043168">
    <property type="entry name" value="DegV_C"/>
</dbReference>
<evidence type="ECO:0000313" key="3">
    <source>
        <dbReference type="EMBL" id="MCM1990934.1"/>
    </source>
</evidence>
<sequence length="283" mass="31823">MEKIALITDSTSDLTEDIIEKYNVTVLPFRIIYKDREYLDGVDIKPNEVYENLDKEVPTSSLPPLKKMHEVYDDLQKQGYTHVIAILLSSGLSGIYNALSLVSKDYPNIQSFIFDSKSISHGEAVLVEESGKLITTQTPFDTIKEKIEEFRKKLEVYFVVDTLEYLKRGGRIGKVSGTIGELLKIKPIISVGEDGKYFTVDKVRGKKQSLKKIIDVGKSKLKENTRIILMDGYAKKESQYVYEELKKYSEELQQGIVELLGSISPVSGVHSGPGLVGMVVFNN</sequence>
<dbReference type="NCBIfam" id="TIGR00762">
    <property type="entry name" value="DegV"/>
    <property type="match status" value="1"/>
</dbReference>
<dbReference type="PROSITE" id="PS51482">
    <property type="entry name" value="DEGV"/>
    <property type="match status" value="1"/>
</dbReference>
<dbReference type="InterPro" id="IPR050270">
    <property type="entry name" value="DegV_domain_contain"/>
</dbReference>
<dbReference type="Proteomes" id="UP001056429">
    <property type="component" value="Unassembled WGS sequence"/>
</dbReference>
<reference evidence="3" key="2">
    <citation type="submission" date="2021-04" db="EMBL/GenBank/DDBJ databases">
        <authorList>
            <person name="Dong X."/>
        </authorList>
    </citation>
    <scope>NUCLEOTIDE SEQUENCE</scope>
    <source>
        <strain evidence="3">ZWT</strain>
    </source>
</reference>
<evidence type="ECO:0000313" key="4">
    <source>
        <dbReference type="Proteomes" id="UP001056429"/>
    </source>
</evidence>
<evidence type="ECO:0000256" key="2">
    <source>
        <dbReference type="ARBA" id="ARBA00023121"/>
    </source>
</evidence>
<dbReference type="Gene3D" id="3.30.1180.10">
    <property type="match status" value="1"/>
</dbReference>
<dbReference type="RefSeq" id="WP_250860044.1">
    <property type="nucleotide sequence ID" value="NZ_JAGSOJ010000003.1"/>
</dbReference>
<comment type="caution">
    <text evidence="3">The sequence shown here is derived from an EMBL/GenBank/DDBJ whole genome shotgun (WGS) entry which is preliminary data.</text>
</comment>
<dbReference type="AlphaFoldDB" id="A0A9J6P460"/>
<dbReference type="PANTHER" id="PTHR33434">
    <property type="entry name" value="DEGV DOMAIN-CONTAINING PROTEIN DR_1986-RELATED"/>
    <property type="match status" value="1"/>
</dbReference>
<organism evidence="3 4">
    <name type="scientific">Oceanirhabdus seepicola</name>
    <dbReference type="NCBI Taxonomy" id="2828781"/>
    <lineage>
        <taxon>Bacteria</taxon>
        <taxon>Bacillati</taxon>
        <taxon>Bacillota</taxon>
        <taxon>Clostridia</taxon>
        <taxon>Eubacteriales</taxon>
        <taxon>Clostridiaceae</taxon>
        <taxon>Oceanirhabdus</taxon>
    </lineage>
</organism>
<dbReference type="Pfam" id="PF02645">
    <property type="entry name" value="DegV"/>
    <property type="match status" value="1"/>
</dbReference>
<gene>
    <name evidence="3" type="ORF">KDK92_14480</name>
</gene>
<dbReference type="InterPro" id="IPR003797">
    <property type="entry name" value="DegV"/>
</dbReference>
<keyword evidence="2" id="KW-0446">Lipid-binding</keyword>
<reference evidence="3" key="1">
    <citation type="journal article" date="2021" name="mSystems">
        <title>Bacteria and Archaea Synergistically Convert Glycine Betaine to Biogenic Methane in the Formosa Cold Seep of the South China Sea.</title>
        <authorList>
            <person name="Li L."/>
            <person name="Zhang W."/>
            <person name="Zhang S."/>
            <person name="Song L."/>
            <person name="Sun Q."/>
            <person name="Zhang H."/>
            <person name="Xiang H."/>
            <person name="Dong X."/>
        </authorList>
    </citation>
    <scope>NUCLEOTIDE SEQUENCE</scope>
    <source>
        <strain evidence="3">ZWT</strain>
    </source>
</reference>
<dbReference type="GO" id="GO:0008289">
    <property type="term" value="F:lipid binding"/>
    <property type="evidence" value="ECO:0007669"/>
    <property type="project" value="UniProtKB-KW"/>
</dbReference>
<name>A0A9J6P460_9CLOT</name>
<dbReference type="SUPFAM" id="SSF82549">
    <property type="entry name" value="DAK1/DegV-like"/>
    <property type="match status" value="1"/>
</dbReference>